<dbReference type="GO" id="GO:1990904">
    <property type="term" value="C:ribonucleoprotein complex"/>
    <property type="evidence" value="ECO:0007669"/>
    <property type="project" value="UniProtKB-KW"/>
</dbReference>
<comment type="subunit">
    <text evidence="7">Part of the 30S ribosomal subunit. Contacts proteins S5 and S12.</text>
</comment>
<comment type="function">
    <text evidence="7">One of the primary rRNA binding proteins, it binds directly to 16S rRNA central domain where it helps coordinate assembly of the platform of the 30S subunit.</text>
</comment>
<keyword evidence="2 7" id="KW-0699">rRNA-binding</keyword>
<accession>A0A1F7WHG1</accession>
<dbReference type="FunFam" id="3.30.1370.30:FF:000002">
    <property type="entry name" value="30S ribosomal protein S8"/>
    <property type="match status" value="1"/>
</dbReference>
<keyword evidence="5 7" id="KW-0687">Ribonucleoprotein</keyword>
<dbReference type="GO" id="GO:0003735">
    <property type="term" value="F:structural constituent of ribosome"/>
    <property type="evidence" value="ECO:0007669"/>
    <property type="project" value="InterPro"/>
</dbReference>
<dbReference type="SUPFAM" id="SSF56047">
    <property type="entry name" value="Ribosomal protein S8"/>
    <property type="match status" value="1"/>
</dbReference>
<dbReference type="HAMAP" id="MF_01302_B">
    <property type="entry name" value="Ribosomal_uS8_B"/>
    <property type="match status" value="1"/>
</dbReference>
<dbReference type="AlphaFoldDB" id="A0A1F7WHG1"/>
<evidence type="ECO:0000256" key="4">
    <source>
        <dbReference type="ARBA" id="ARBA00022980"/>
    </source>
</evidence>
<organism evidence="8 9">
    <name type="scientific">Candidatus Wallbacteria bacterium GWC2_49_35</name>
    <dbReference type="NCBI Taxonomy" id="1817813"/>
    <lineage>
        <taxon>Bacteria</taxon>
        <taxon>Candidatus Walliibacteriota</taxon>
    </lineage>
</organism>
<dbReference type="STRING" id="1817813.A2008_10120"/>
<evidence type="ECO:0000256" key="3">
    <source>
        <dbReference type="ARBA" id="ARBA00022884"/>
    </source>
</evidence>
<dbReference type="Gene3D" id="3.30.1490.10">
    <property type="match status" value="1"/>
</dbReference>
<evidence type="ECO:0000256" key="2">
    <source>
        <dbReference type="ARBA" id="ARBA00022730"/>
    </source>
</evidence>
<keyword evidence="3 7" id="KW-0694">RNA-binding</keyword>
<dbReference type="GO" id="GO:0005840">
    <property type="term" value="C:ribosome"/>
    <property type="evidence" value="ECO:0007669"/>
    <property type="project" value="UniProtKB-KW"/>
</dbReference>
<dbReference type="GO" id="GO:0006412">
    <property type="term" value="P:translation"/>
    <property type="evidence" value="ECO:0007669"/>
    <property type="project" value="UniProtKB-UniRule"/>
</dbReference>
<comment type="caution">
    <text evidence="8">The sequence shown here is derived from an EMBL/GenBank/DDBJ whole genome shotgun (WGS) entry which is preliminary data.</text>
</comment>
<dbReference type="NCBIfam" id="NF001109">
    <property type="entry name" value="PRK00136.1"/>
    <property type="match status" value="1"/>
</dbReference>
<evidence type="ECO:0000256" key="1">
    <source>
        <dbReference type="ARBA" id="ARBA00006471"/>
    </source>
</evidence>
<evidence type="ECO:0000256" key="5">
    <source>
        <dbReference type="ARBA" id="ARBA00023274"/>
    </source>
</evidence>
<protein>
    <recommendedName>
        <fullName evidence="6 7">Small ribosomal subunit protein uS8</fullName>
    </recommendedName>
</protein>
<evidence type="ECO:0000256" key="7">
    <source>
        <dbReference type="HAMAP-Rule" id="MF_01302"/>
    </source>
</evidence>
<evidence type="ECO:0000256" key="6">
    <source>
        <dbReference type="ARBA" id="ARBA00035258"/>
    </source>
</evidence>
<proteinExistence type="inferred from homology"/>
<dbReference type="Proteomes" id="UP000178735">
    <property type="component" value="Unassembled WGS sequence"/>
</dbReference>
<reference evidence="8 9" key="1">
    <citation type="journal article" date="2016" name="Nat. Commun.">
        <title>Thousands of microbial genomes shed light on interconnected biogeochemical processes in an aquifer system.</title>
        <authorList>
            <person name="Anantharaman K."/>
            <person name="Brown C.T."/>
            <person name="Hug L.A."/>
            <person name="Sharon I."/>
            <person name="Castelle C.J."/>
            <person name="Probst A.J."/>
            <person name="Thomas B.C."/>
            <person name="Singh A."/>
            <person name="Wilkins M.J."/>
            <person name="Karaoz U."/>
            <person name="Brodie E.L."/>
            <person name="Williams K.H."/>
            <person name="Hubbard S.S."/>
            <person name="Banfield J.F."/>
        </authorList>
    </citation>
    <scope>NUCLEOTIDE SEQUENCE [LARGE SCALE GENOMIC DNA]</scope>
</reference>
<dbReference type="GO" id="GO:0005737">
    <property type="term" value="C:cytoplasm"/>
    <property type="evidence" value="ECO:0007669"/>
    <property type="project" value="UniProtKB-ARBA"/>
</dbReference>
<dbReference type="Gene3D" id="3.30.1370.30">
    <property type="match status" value="1"/>
</dbReference>
<dbReference type="PANTHER" id="PTHR11758">
    <property type="entry name" value="40S RIBOSOMAL PROTEIN S15A"/>
    <property type="match status" value="1"/>
</dbReference>
<evidence type="ECO:0000313" key="9">
    <source>
        <dbReference type="Proteomes" id="UP000178735"/>
    </source>
</evidence>
<dbReference type="Pfam" id="PF00410">
    <property type="entry name" value="Ribosomal_S8"/>
    <property type="match status" value="1"/>
</dbReference>
<keyword evidence="4 7" id="KW-0689">Ribosomal protein</keyword>
<name>A0A1F7WHG1_9BACT</name>
<comment type="similarity">
    <text evidence="1 7">Belongs to the universal ribosomal protein uS8 family.</text>
</comment>
<dbReference type="FunFam" id="3.30.1490.10:FF:000001">
    <property type="entry name" value="30S ribosomal protein S8"/>
    <property type="match status" value="1"/>
</dbReference>
<sequence length="131" mass="14609">MNITDPIANMLTKIRNACRAGHEVVDVPASNLKKELTKILKNEGYIKDFKYLKSDSKGTLRIYLKYKNRQTVIAGIRRISRPGLRVYVAKDNIPKVLGGLGIAILSTSKGLMTDKNSREANVGGEVLCYVW</sequence>
<gene>
    <name evidence="7" type="primary">rpsH</name>
    <name evidence="8" type="ORF">A2008_10120</name>
</gene>
<evidence type="ECO:0000313" key="8">
    <source>
        <dbReference type="EMBL" id="OGM02276.1"/>
    </source>
</evidence>
<dbReference type="InterPro" id="IPR000630">
    <property type="entry name" value="Ribosomal_uS8"/>
</dbReference>
<dbReference type="InterPro" id="IPR035987">
    <property type="entry name" value="Ribosomal_uS8_sf"/>
</dbReference>
<dbReference type="GO" id="GO:0019843">
    <property type="term" value="F:rRNA binding"/>
    <property type="evidence" value="ECO:0007669"/>
    <property type="project" value="UniProtKB-UniRule"/>
</dbReference>
<dbReference type="EMBL" id="MGFH01000212">
    <property type="protein sequence ID" value="OGM02276.1"/>
    <property type="molecule type" value="Genomic_DNA"/>
</dbReference>